<reference evidence="1" key="1">
    <citation type="journal article" date="2021" name="Proc. Natl. Acad. Sci. U.S.A.">
        <title>A Catalog of Tens of Thousands of Viruses from Human Metagenomes Reveals Hidden Associations with Chronic Diseases.</title>
        <authorList>
            <person name="Tisza M.J."/>
            <person name="Buck C.B."/>
        </authorList>
    </citation>
    <scope>NUCLEOTIDE SEQUENCE</scope>
    <source>
        <strain evidence="1">CtsK93</strain>
    </source>
</reference>
<protein>
    <submittedName>
        <fullName evidence="1">Tail protein</fullName>
    </submittedName>
</protein>
<evidence type="ECO:0000313" key="1">
    <source>
        <dbReference type="EMBL" id="DAE07108.1"/>
    </source>
</evidence>
<name>A0A8S5PLP6_9CAUD</name>
<organism evidence="1">
    <name type="scientific">Myoviridae sp. ctsK93</name>
    <dbReference type="NCBI Taxonomy" id="2825190"/>
    <lineage>
        <taxon>Viruses</taxon>
        <taxon>Duplodnaviria</taxon>
        <taxon>Heunggongvirae</taxon>
        <taxon>Uroviricota</taxon>
        <taxon>Caudoviricetes</taxon>
    </lineage>
</organism>
<accession>A0A8S5PLP6</accession>
<dbReference type="EMBL" id="BK015446">
    <property type="protein sequence ID" value="DAE07108.1"/>
    <property type="molecule type" value="Genomic_DNA"/>
</dbReference>
<proteinExistence type="predicted"/>
<sequence length="665" mass="73593">MAILSNGKFSGFLCSIRDTGKKLKDGAAVMVEDFLSGFNGYGWKLWKKSNLWRLEIDELLVRKSFTTFEHIISQITSIRGGQTISQGHAKIKAVTTIEADVYRENDGEETITQEQCYRLEIDDESNSIVEYDFVQCLKGNRQYLVQVGSVFQYYINIPITEFDSDAETGEVLNAPQAGDEIVQFGNASHQDKYKNRHSALYLHVDEDEPAIDLMTNMYSKDWSNAIKVRIGGNLPGTDGDRGFYSVNGKIISVDENNDIVYEINPDGSGYFARGKFSWTKDGSPKFSGTILLQIDKNNVWEVTEAGENIIGNKDGKRIVISPVSQDIKVFDDSNNNVLSIEGSNRNDISDFFGGTPPTITIKNIPFSIAATVTRAEMTVTEGFYASTLMNLSVEFNYNYSQYSESSASGNISGTLYLDNFSDSSYNNYQNSSVIASFNVDVKGTGSFVVRNTTTIEKGYHTLRFLILKDRSVTSFSISSLNAEFVIDSYLASLFANGIVLGSSTNNLFYAINKQPNPLLNIKNLFFGVMNDFSGLKIDTSGSYSKIKGHWGLLPSLIAYGVVWGGNTPTYKAIKTFDGSSFPAATRIGEGVYRINFPTSWRSLNISATNAYVMLTGIGFSIIDGGSNSPIKATFKQWVTNGFDVWLSDDTTANDGDFAFELKWLG</sequence>